<evidence type="ECO:0000313" key="6">
    <source>
        <dbReference type="Proteomes" id="UP000005220"/>
    </source>
</evidence>
<evidence type="ECO:0000259" key="4">
    <source>
        <dbReference type="PROSITE" id="PS50102"/>
    </source>
</evidence>
<evidence type="ECO:0000256" key="2">
    <source>
        <dbReference type="PROSITE-ProRule" id="PRU00176"/>
    </source>
</evidence>
<dbReference type="AlphaFoldDB" id="H2AU57"/>
<organism evidence="5 6">
    <name type="scientific">Kazachstania africana (strain ATCC 22294 / BCRC 22015 / CBS 2517 / CECT 1963 / NBRC 1671 / NRRL Y-8276)</name>
    <name type="common">Yeast</name>
    <name type="synonym">Kluyveromyces africanus</name>
    <dbReference type="NCBI Taxonomy" id="1071382"/>
    <lineage>
        <taxon>Eukaryota</taxon>
        <taxon>Fungi</taxon>
        <taxon>Dikarya</taxon>
        <taxon>Ascomycota</taxon>
        <taxon>Saccharomycotina</taxon>
        <taxon>Saccharomycetes</taxon>
        <taxon>Saccharomycetales</taxon>
        <taxon>Saccharomycetaceae</taxon>
        <taxon>Kazachstania</taxon>
    </lineage>
</organism>
<dbReference type="GeneID" id="13885865"/>
<dbReference type="SMART" id="SM00360">
    <property type="entry name" value="RRM"/>
    <property type="match status" value="2"/>
</dbReference>
<dbReference type="OrthoDB" id="266020at2759"/>
<gene>
    <name evidence="5" type="primary">KAFR0D02600</name>
    <name evidence="5" type="ORF">KAFR_0D02600</name>
</gene>
<dbReference type="eggNOG" id="KOG0118">
    <property type="taxonomic scope" value="Eukaryota"/>
</dbReference>
<dbReference type="GO" id="GO:0000398">
    <property type="term" value="P:mRNA splicing, via spliceosome"/>
    <property type="evidence" value="ECO:0007669"/>
    <property type="project" value="EnsemblFungi"/>
</dbReference>
<dbReference type="InParanoid" id="H2AU57"/>
<dbReference type="FunCoup" id="H2AU57">
    <property type="interactions" value="271"/>
</dbReference>
<dbReference type="SUPFAM" id="SSF54928">
    <property type="entry name" value="RNA-binding domain, RBD"/>
    <property type="match status" value="2"/>
</dbReference>
<dbReference type="InterPro" id="IPR000504">
    <property type="entry name" value="RRM_dom"/>
</dbReference>
<dbReference type="Proteomes" id="UP000005220">
    <property type="component" value="Chromosome 4"/>
</dbReference>
<sequence length="288" mass="32587">MTTTIKTLHVSNVPSRPQNKSNFIKLILKNINPSNKYVSENVTLPENKLNSKIALLDETNGIISISKSKKLPNQCFITFTSNDLANQFMTRFQNSKINGNVISITFAKHDSLIGISAEDKRLLGKILKKRQSKKLRLADEDVARAYYLKRIKRRTSYKLRKKGLSEEEIAKIVTETLQSLQDQQLSKAMSSGPLKKTKKKDETKVKPVNISENPPNKVLLVQNLPANVKQEDVINLFQNAGLVEVRLVSPRHLAFVEYKTVEDSSAIKDKLGHSYNWLNKTLIIGFAK</sequence>
<dbReference type="GO" id="GO:0071004">
    <property type="term" value="C:U2-type prespliceosome"/>
    <property type="evidence" value="ECO:0007669"/>
    <property type="project" value="EnsemblFungi"/>
</dbReference>
<dbReference type="KEGG" id="kaf:KAFR_0D02600"/>
<evidence type="ECO:0000256" key="3">
    <source>
        <dbReference type="SAM" id="MobiDB-lite"/>
    </source>
</evidence>
<dbReference type="HOGENOM" id="CLU_057159_0_0_1"/>
<dbReference type="RefSeq" id="XP_003957042.1">
    <property type="nucleotide sequence ID" value="XM_003956993.1"/>
</dbReference>
<dbReference type="EMBL" id="HE650824">
    <property type="protein sequence ID" value="CCF57907.1"/>
    <property type="molecule type" value="Genomic_DNA"/>
</dbReference>
<keyword evidence="6" id="KW-1185">Reference proteome</keyword>
<proteinExistence type="predicted"/>
<accession>H2AU57</accession>
<dbReference type="GO" id="GO:0005685">
    <property type="term" value="C:U1 snRNP"/>
    <property type="evidence" value="ECO:0007669"/>
    <property type="project" value="EnsemblFungi"/>
</dbReference>
<dbReference type="Pfam" id="PF00076">
    <property type="entry name" value="RRM_1"/>
    <property type="match status" value="1"/>
</dbReference>
<dbReference type="Gene3D" id="3.30.70.330">
    <property type="match status" value="2"/>
</dbReference>
<feature type="region of interest" description="Disordered" evidence="3">
    <location>
        <begin position="187"/>
        <end position="209"/>
    </location>
</feature>
<name>H2AU57_KAZAF</name>
<dbReference type="STRING" id="1071382.H2AU57"/>
<dbReference type="PROSITE" id="PS50102">
    <property type="entry name" value="RRM"/>
    <property type="match status" value="1"/>
</dbReference>
<protein>
    <recommendedName>
        <fullName evidence="4">RRM domain-containing protein</fullName>
    </recommendedName>
</protein>
<dbReference type="GO" id="GO:0030619">
    <property type="term" value="F:U1 snRNA binding"/>
    <property type="evidence" value="ECO:0007669"/>
    <property type="project" value="EnsemblFungi"/>
</dbReference>
<dbReference type="InterPro" id="IPR012677">
    <property type="entry name" value="Nucleotide-bd_a/b_plait_sf"/>
</dbReference>
<feature type="domain" description="RRM" evidence="4">
    <location>
        <begin position="217"/>
        <end position="288"/>
    </location>
</feature>
<dbReference type="PANTHER" id="PTHR10501">
    <property type="entry name" value="U1 SMALL NUCLEAR RIBONUCLEOPROTEIN A/U2 SMALL NUCLEAR RIBONUCLEOPROTEIN B"/>
    <property type="match status" value="1"/>
</dbReference>
<reference evidence="5 6" key="1">
    <citation type="journal article" date="2011" name="Proc. Natl. Acad. Sci. U.S.A.">
        <title>Evolutionary erosion of yeast sex chromosomes by mating-type switching accidents.</title>
        <authorList>
            <person name="Gordon J.L."/>
            <person name="Armisen D."/>
            <person name="Proux-Wera E."/>
            <person name="Oheigeartaigh S.S."/>
            <person name="Byrne K.P."/>
            <person name="Wolfe K.H."/>
        </authorList>
    </citation>
    <scope>NUCLEOTIDE SEQUENCE [LARGE SCALE GENOMIC DNA]</scope>
    <source>
        <strain evidence="6">ATCC 22294 / BCRC 22015 / CBS 2517 / CECT 1963 / NBRC 1671 / NRRL Y-8276</strain>
    </source>
</reference>
<dbReference type="InterPro" id="IPR035979">
    <property type="entry name" value="RBD_domain_sf"/>
</dbReference>
<keyword evidence="1 2" id="KW-0694">RNA-binding</keyword>
<evidence type="ECO:0000313" key="5">
    <source>
        <dbReference type="EMBL" id="CCF57907.1"/>
    </source>
</evidence>
<evidence type="ECO:0000256" key="1">
    <source>
        <dbReference type="ARBA" id="ARBA00022884"/>
    </source>
</evidence>